<evidence type="ECO:0000313" key="3">
    <source>
        <dbReference type="Proteomes" id="UP000233750"/>
    </source>
</evidence>
<dbReference type="EMBL" id="PJMY01000003">
    <property type="protein sequence ID" value="PKV95296.1"/>
    <property type="molecule type" value="Genomic_DNA"/>
</dbReference>
<dbReference type="PANTHER" id="PTHR48207">
    <property type="entry name" value="SUCCINATE--HYDROXYMETHYLGLUTARATE COA-TRANSFERASE"/>
    <property type="match status" value="1"/>
</dbReference>
<dbReference type="AlphaFoldDB" id="A0A2N3WN52"/>
<dbReference type="Pfam" id="PF02515">
    <property type="entry name" value="CoA_transf_3"/>
    <property type="match status" value="1"/>
</dbReference>
<organism evidence="2 3">
    <name type="scientific">Amycolatopsis echigonensis</name>
    <dbReference type="NCBI Taxonomy" id="2576905"/>
    <lineage>
        <taxon>Bacteria</taxon>
        <taxon>Bacillati</taxon>
        <taxon>Actinomycetota</taxon>
        <taxon>Actinomycetes</taxon>
        <taxon>Pseudonocardiales</taxon>
        <taxon>Pseudonocardiaceae</taxon>
        <taxon>Amycolatopsis</taxon>
    </lineage>
</organism>
<sequence length="396" mass="42698">MKPLQILRDVKIVAFTQFLLGPASVQYLSDLGADVIKVEQPGRGAYERSWSGGNTYVEGVSAFFLLSHRNVRSVTIDLKSPEGQRAALRLASSADVVVDNFRPGVLDRLGVGYAKLSELRPDLIYACGSGYGSDSPHRDLPGQDLLLQAMTGLAAATGRAGDPPTPAGAAVVDQHAAALLAMGILAALHHRQRTGEGQRVEATMVQAALDLQLEPVVYHLNGGLVERPAEPLGSSFHEAPYGVYETADEFIALSLSPVAKVSAALGDPAELREFLDPAVKFSRREQIRSALGPLLRNRSAKELLALFREHGIWCAPVNDYDAVFADPVVTHLDPVLEFEHPRAGKVKMLKHPVRFSSGEPELRTPPPELGEHTDAVLSELGYSAEEITELREAGVV</sequence>
<dbReference type="InterPro" id="IPR023606">
    <property type="entry name" value="CoA-Trfase_III_dom_1_sf"/>
</dbReference>
<dbReference type="Proteomes" id="UP000233750">
    <property type="component" value="Unassembled WGS sequence"/>
</dbReference>
<dbReference type="InterPro" id="IPR044855">
    <property type="entry name" value="CoA-Trfase_III_dom3_sf"/>
</dbReference>
<keyword evidence="3" id="KW-1185">Reference proteome</keyword>
<keyword evidence="1" id="KW-0808">Transferase</keyword>
<reference evidence="2 3" key="1">
    <citation type="submission" date="2017-12" db="EMBL/GenBank/DDBJ databases">
        <title>Sequencing the genomes of 1000 Actinobacteria strains.</title>
        <authorList>
            <person name="Klenk H.-P."/>
        </authorList>
    </citation>
    <scope>NUCLEOTIDE SEQUENCE [LARGE SCALE GENOMIC DNA]</scope>
    <source>
        <strain evidence="2 3">DSM 45165</strain>
    </source>
</reference>
<evidence type="ECO:0000313" key="2">
    <source>
        <dbReference type="EMBL" id="PKV95296.1"/>
    </source>
</evidence>
<evidence type="ECO:0000256" key="1">
    <source>
        <dbReference type="ARBA" id="ARBA00022679"/>
    </source>
</evidence>
<dbReference type="RefSeq" id="WP_220817791.1">
    <property type="nucleotide sequence ID" value="NZ_JACJHR010000061.1"/>
</dbReference>
<comment type="caution">
    <text evidence="2">The sequence shown here is derived from an EMBL/GenBank/DDBJ whole genome shotgun (WGS) entry which is preliminary data.</text>
</comment>
<gene>
    <name evidence="2" type="ORF">ATK30_6210</name>
</gene>
<dbReference type="PANTHER" id="PTHR48207:SF4">
    <property type="entry name" value="BLL6097 PROTEIN"/>
    <property type="match status" value="1"/>
</dbReference>
<proteinExistence type="predicted"/>
<dbReference type="InterPro" id="IPR050483">
    <property type="entry name" value="CoA-transferase_III_domain"/>
</dbReference>
<dbReference type="InterPro" id="IPR003673">
    <property type="entry name" value="CoA-Trfase_fam_III"/>
</dbReference>
<accession>A0A2N3WN52</accession>
<dbReference type="SUPFAM" id="SSF89796">
    <property type="entry name" value="CoA-transferase family III (CaiB/BaiF)"/>
    <property type="match status" value="1"/>
</dbReference>
<protein>
    <submittedName>
        <fullName evidence="2">Crotonobetainyl-CoA:carnitine CoA-transferase CaiB-like acyl-CoA transferase</fullName>
    </submittedName>
</protein>
<name>A0A2N3WN52_9PSEU</name>
<dbReference type="Gene3D" id="3.30.1540.10">
    <property type="entry name" value="formyl-coa transferase, domain 3"/>
    <property type="match status" value="1"/>
</dbReference>
<dbReference type="Gene3D" id="3.40.50.10540">
    <property type="entry name" value="Crotonobetainyl-coa:carnitine coa-transferase, domain 1"/>
    <property type="match status" value="1"/>
</dbReference>
<dbReference type="GO" id="GO:0008410">
    <property type="term" value="F:CoA-transferase activity"/>
    <property type="evidence" value="ECO:0007669"/>
    <property type="project" value="TreeGrafter"/>
</dbReference>